<dbReference type="InterPro" id="IPR030389">
    <property type="entry name" value="G_FEOB_dom"/>
</dbReference>
<feature type="binding site" evidence="14">
    <location>
        <begin position="125"/>
        <end position="128"/>
    </location>
    <ligand>
        <name>GTP</name>
        <dbReference type="ChEBI" id="CHEBI:37565"/>
        <label>1</label>
    </ligand>
</feature>
<accession>A0A1G5H905</accession>
<keyword evidence="15" id="KW-0479">Metal-binding</keyword>
<dbReference type="InterPro" id="IPR006073">
    <property type="entry name" value="GTP-bd"/>
</dbReference>
<evidence type="ECO:0000256" key="6">
    <source>
        <dbReference type="ARBA" id="ARBA00022692"/>
    </source>
</evidence>
<dbReference type="STRING" id="419481.SAMN05216233_11330"/>
<feature type="transmembrane region" description="Helical" evidence="16">
    <location>
        <begin position="395"/>
        <end position="417"/>
    </location>
</feature>
<organism evidence="18 19">
    <name type="scientific">Desulfoluna spongiiphila</name>
    <dbReference type="NCBI Taxonomy" id="419481"/>
    <lineage>
        <taxon>Bacteria</taxon>
        <taxon>Pseudomonadati</taxon>
        <taxon>Thermodesulfobacteriota</taxon>
        <taxon>Desulfobacteria</taxon>
        <taxon>Desulfobacterales</taxon>
        <taxon>Desulfolunaceae</taxon>
        <taxon>Desulfoluna</taxon>
    </lineage>
</organism>
<comment type="subcellular location">
    <subcellularLocation>
        <location evidence="1 16">Cell inner membrane</location>
        <topology evidence="1 16">Multi-pass membrane protein</topology>
    </subcellularLocation>
</comment>
<evidence type="ECO:0000256" key="4">
    <source>
        <dbReference type="ARBA" id="ARBA00022496"/>
    </source>
</evidence>
<feature type="binding site" evidence="14">
    <location>
        <begin position="44"/>
        <end position="48"/>
    </location>
    <ligand>
        <name>GTP</name>
        <dbReference type="ChEBI" id="CHEBI:37565"/>
        <label>1</label>
    </ligand>
</feature>
<dbReference type="InterPro" id="IPR050860">
    <property type="entry name" value="FeoB_GTPase"/>
</dbReference>
<dbReference type="InterPro" id="IPR011640">
    <property type="entry name" value="Fe2_transport_prot_B_C"/>
</dbReference>
<comment type="similarity">
    <text evidence="16">Belongs to the TRAFAC class TrmE-Era-EngA-EngB-Septin-like GTPase superfamily. FeoB GTPase (TC 9.A.8) family.</text>
</comment>
<name>A0A1G5H905_9BACT</name>
<feature type="binding site" evidence="15">
    <location>
        <position position="30"/>
    </location>
    <ligand>
        <name>Mg(2+)</name>
        <dbReference type="ChEBI" id="CHEBI:18420"/>
        <label>2</label>
    </ligand>
</feature>
<dbReference type="GO" id="GO:0046872">
    <property type="term" value="F:metal ion binding"/>
    <property type="evidence" value="ECO:0007669"/>
    <property type="project" value="UniProtKB-KW"/>
</dbReference>
<evidence type="ECO:0000256" key="16">
    <source>
        <dbReference type="RuleBase" id="RU362098"/>
    </source>
</evidence>
<keyword evidence="6 16" id="KW-0812">Transmembrane</keyword>
<dbReference type="PROSITE" id="PS51711">
    <property type="entry name" value="G_FEOB"/>
    <property type="match status" value="1"/>
</dbReference>
<evidence type="ECO:0000256" key="8">
    <source>
        <dbReference type="ARBA" id="ARBA00022989"/>
    </source>
</evidence>
<evidence type="ECO:0000256" key="10">
    <source>
        <dbReference type="ARBA" id="ARBA00023065"/>
    </source>
</evidence>
<dbReference type="GO" id="GO:0005525">
    <property type="term" value="F:GTP binding"/>
    <property type="evidence" value="ECO:0007669"/>
    <property type="project" value="UniProtKB-KW"/>
</dbReference>
<dbReference type="GO" id="GO:0005886">
    <property type="term" value="C:plasma membrane"/>
    <property type="evidence" value="ECO:0007669"/>
    <property type="project" value="UniProtKB-SubCell"/>
</dbReference>
<feature type="transmembrane region" description="Helical" evidence="16">
    <location>
        <begin position="667"/>
        <end position="688"/>
    </location>
</feature>
<dbReference type="Pfam" id="PF07670">
    <property type="entry name" value="Gate"/>
    <property type="match status" value="2"/>
</dbReference>
<keyword evidence="10" id="KW-0406">Ion transport</keyword>
<evidence type="ECO:0000256" key="13">
    <source>
        <dbReference type="NCBIfam" id="TIGR00437"/>
    </source>
</evidence>
<dbReference type="PANTHER" id="PTHR43185">
    <property type="entry name" value="FERROUS IRON TRANSPORT PROTEIN B"/>
    <property type="match status" value="1"/>
</dbReference>
<dbReference type="Gene3D" id="3.40.50.300">
    <property type="entry name" value="P-loop containing nucleotide triphosphate hydrolases"/>
    <property type="match status" value="1"/>
</dbReference>
<evidence type="ECO:0000256" key="14">
    <source>
        <dbReference type="PIRSR" id="PIRSR603373-1"/>
    </source>
</evidence>
<keyword evidence="8 16" id="KW-1133">Transmembrane helix</keyword>
<feature type="transmembrane region" description="Helical" evidence="16">
    <location>
        <begin position="523"/>
        <end position="540"/>
    </location>
</feature>
<comment type="function">
    <text evidence="16">Probable transporter of a GTP-driven Fe(2+) uptake system.</text>
</comment>
<keyword evidence="19" id="KW-1185">Reference proteome</keyword>
<evidence type="ECO:0000256" key="15">
    <source>
        <dbReference type="PIRSR" id="PIRSR603373-2"/>
    </source>
</evidence>
<dbReference type="InterPro" id="IPR003373">
    <property type="entry name" value="Fe2_transport_prot-B"/>
</dbReference>
<keyword evidence="9 16" id="KW-0408">Iron</keyword>
<keyword evidence="4 16" id="KW-0410">Iron transport</keyword>
<keyword evidence="2 16" id="KW-0813">Transport</keyword>
<feature type="transmembrane region" description="Helical" evidence="16">
    <location>
        <begin position="461"/>
        <end position="481"/>
    </location>
</feature>
<feature type="transmembrane region" description="Helical" evidence="16">
    <location>
        <begin position="568"/>
        <end position="594"/>
    </location>
</feature>
<feature type="binding site" evidence="15">
    <location>
        <position position="34"/>
    </location>
    <ligand>
        <name>Mg(2+)</name>
        <dbReference type="ChEBI" id="CHEBI:18420"/>
        <label>2</label>
    </ligand>
</feature>
<feature type="transmembrane region" description="Helical" evidence="16">
    <location>
        <begin position="633"/>
        <end position="655"/>
    </location>
</feature>
<reference evidence="18 19" key="1">
    <citation type="submission" date="2016-10" db="EMBL/GenBank/DDBJ databases">
        <authorList>
            <person name="de Groot N.N."/>
        </authorList>
    </citation>
    <scope>NUCLEOTIDE SEQUENCE [LARGE SCALE GENOMIC DNA]</scope>
    <source>
        <strain evidence="18 19">AA1</strain>
    </source>
</reference>
<keyword evidence="7 14" id="KW-0547">Nucleotide-binding</keyword>
<sequence>MSNIAAVAHEPVFTVAVAGQPNTGKSTLFNTLTGSSQHVGNWPGKTVEKKSGIFETDHAVYNVVDLPGTYSLSANSQEELIAREFIVEQRPDLIVVVVDASQLERSFYMAAEVMAMRVPVLIALNMMDVADAQGKRIDVGHMEAALGVRVVPMTASRQEGVADLIEAIEAGSTRGDAMETGTWGIDGALRDTFGEVKGQVADHLPDGYHPDWVVLKLLEHDAKLGGVMEKAMGADRWGAVRDRMATGMSGLTAVAEARYDWVLKRLHGCVTTLEANDGHPGRGRFDRFATHPVWGALFSVGVILVGFFLAACIGFSCVGLLQPVTTASIGAVEAAFAGALPVLCDMITQGVIPGVFMVFCMSSFVFGILVLIGFLEDIGYLPRMAYVADILMNRIGLHGKSFMPLFMGFGCNIAAVMGTRVIDSSRQRFLTIFLSSLIPCPGVMVTCAFIVTIFFGHVASLVVVAMGGALLLQLILTSLLVGRTVLPGTSTGMVMELPPYHRPNAKTIWSYAWLHYKGYLKKGGTLIAAIILMVWALSYFPTGNMNDSYLAAMGKALEPLGQLMGMDWKLLTCLCVAFFSKEAALAAMGVIYGLHASDGSLMSVVMESIAQGQLASHTQLADFLAVSISRPSALAFVFAILFSIPCYSTVGVIYFETKSMKWTVGTVAYYSLLSFVWGVLAYRVGLLLF</sequence>
<feature type="transmembrane region" description="Helical" evidence="16">
    <location>
        <begin position="327"/>
        <end position="344"/>
    </location>
</feature>
<dbReference type="InterPro" id="IPR027417">
    <property type="entry name" value="P-loop_NTPase"/>
</dbReference>
<feature type="binding site" evidence="14">
    <location>
        <begin position="19"/>
        <end position="26"/>
    </location>
    <ligand>
        <name>GTP</name>
        <dbReference type="ChEBI" id="CHEBI:37565"/>
        <label>1</label>
    </ligand>
</feature>
<keyword evidence="3" id="KW-1003">Cell membrane</keyword>
<dbReference type="EMBL" id="FMUX01000013">
    <property type="protein sequence ID" value="SCY60382.1"/>
    <property type="molecule type" value="Genomic_DNA"/>
</dbReference>
<evidence type="ECO:0000313" key="19">
    <source>
        <dbReference type="Proteomes" id="UP000198870"/>
    </source>
</evidence>
<feature type="transmembrane region" description="Helical" evidence="16">
    <location>
        <begin position="429"/>
        <end position="455"/>
    </location>
</feature>
<evidence type="ECO:0000259" key="17">
    <source>
        <dbReference type="PROSITE" id="PS51711"/>
    </source>
</evidence>
<gene>
    <name evidence="18" type="ORF">SAMN05216233_11330</name>
</gene>
<dbReference type="SUPFAM" id="SSF52540">
    <property type="entry name" value="P-loop containing nucleoside triphosphate hydrolases"/>
    <property type="match status" value="1"/>
</dbReference>
<dbReference type="FunFam" id="3.40.50.300:FF:000426">
    <property type="entry name" value="Ferrous iron transport protein B"/>
    <property type="match status" value="1"/>
</dbReference>
<dbReference type="Pfam" id="PF07664">
    <property type="entry name" value="FeoB_C"/>
    <property type="match status" value="1"/>
</dbReference>
<dbReference type="Proteomes" id="UP000198870">
    <property type="component" value="Unassembled WGS sequence"/>
</dbReference>
<evidence type="ECO:0000256" key="5">
    <source>
        <dbReference type="ARBA" id="ARBA00022519"/>
    </source>
</evidence>
<keyword evidence="12 16" id="KW-0472">Membrane</keyword>
<dbReference type="RefSeq" id="WP_092212179.1">
    <property type="nucleotide sequence ID" value="NZ_FMUX01000013.1"/>
</dbReference>
<dbReference type="CDD" id="cd01879">
    <property type="entry name" value="FeoB"/>
    <property type="match status" value="1"/>
</dbReference>
<keyword evidence="15" id="KW-0460">Magnesium</keyword>
<evidence type="ECO:0000256" key="1">
    <source>
        <dbReference type="ARBA" id="ARBA00004429"/>
    </source>
</evidence>
<dbReference type="PANTHER" id="PTHR43185:SF1">
    <property type="entry name" value="FE(2+) TRANSPORTER FEOB"/>
    <property type="match status" value="1"/>
</dbReference>
<dbReference type="InterPro" id="IPR011642">
    <property type="entry name" value="Gate_dom"/>
</dbReference>
<dbReference type="Pfam" id="PF02421">
    <property type="entry name" value="FeoB_N"/>
    <property type="match status" value="1"/>
</dbReference>
<dbReference type="AlphaFoldDB" id="A0A1G5H905"/>
<feature type="transmembrane region" description="Helical" evidence="16">
    <location>
        <begin position="293"/>
        <end position="321"/>
    </location>
</feature>
<feature type="binding site" evidence="14">
    <location>
        <begin position="65"/>
        <end position="68"/>
    </location>
    <ligand>
        <name>GTP</name>
        <dbReference type="ChEBI" id="CHEBI:37565"/>
        <label>1</label>
    </ligand>
</feature>
<feature type="binding site" evidence="15">
    <location>
        <position position="31"/>
    </location>
    <ligand>
        <name>Mg(2+)</name>
        <dbReference type="ChEBI" id="CHEBI:18420"/>
        <label>2</label>
    </ligand>
</feature>
<dbReference type="OrthoDB" id="9809127at2"/>
<evidence type="ECO:0000256" key="9">
    <source>
        <dbReference type="ARBA" id="ARBA00023004"/>
    </source>
</evidence>
<evidence type="ECO:0000256" key="11">
    <source>
        <dbReference type="ARBA" id="ARBA00023134"/>
    </source>
</evidence>
<feature type="transmembrane region" description="Helical" evidence="16">
    <location>
        <begin position="351"/>
        <end position="375"/>
    </location>
</feature>
<keyword evidence="11 14" id="KW-0342">GTP-binding</keyword>
<evidence type="ECO:0000256" key="7">
    <source>
        <dbReference type="ARBA" id="ARBA00022741"/>
    </source>
</evidence>
<protein>
    <recommendedName>
        <fullName evidence="13 16">Ferrous iron transport protein B</fullName>
    </recommendedName>
</protein>
<evidence type="ECO:0000256" key="2">
    <source>
        <dbReference type="ARBA" id="ARBA00022448"/>
    </source>
</evidence>
<feature type="binding site" evidence="15">
    <location>
        <position position="33"/>
    </location>
    <ligand>
        <name>Mg(2+)</name>
        <dbReference type="ChEBI" id="CHEBI:18420"/>
        <label>2</label>
    </ligand>
</feature>
<dbReference type="PRINTS" id="PR00326">
    <property type="entry name" value="GTP1OBG"/>
</dbReference>
<evidence type="ECO:0000256" key="3">
    <source>
        <dbReference type="ARBA" id="ARBA00022475"/>
    </source>
</evidence>
<dbReference type="GO" id="GO:0015093">
    <property type="term" value="F:ferrous iron transmembrane transporter activity"/>
    <property type="evidence" value="ECO:0007669"/>
    <property type="project" value="UniProtKB-UniRule"/>
</dbReference>
<feature type="domain" description="FeoB-type G" evidence="17">
    <location>
        <begin position="12"/>
        <end position="174"/>
    </location>
</feature>
<evidence type="ECO:0000313" key="18">
    <source>
        <dbReference type="EMBL" id="SCY60382.1"/>
    </source>
</evidence>
<keyword evidence="5" id="KW-0997">Cell inner membrane</keyword>
<dbReference type="NCBIfam" id="TIGR00437">
    <property type="entry name" value="feoB"/>
    <property type="match status" value="1"/>
</dbReference>
<proteinExistence type="inferred from homology"/>
<evidence type="ECO:0000256" key="12">
    <source>
        <dbReference type="ARBA" id="ARBA00023136"/>
    </source>
</evidence>